<dbReference type="InterPro" id="IPR004358">
    <property type="entry name" value="Sig_transdc_His_kin-like_C"/>
</dbReference>
<keyword evidence="3 6" id="KW-0597">Phosphoprotein</keyword>
<dbReference type="PROSITE" id="PS50110">
    <property type="entry name" value="RESPONSE_REGULATORY"/>
    <property type="match status" value="1"/>
</dbReference>
<feature type="modified residue" description="4-aspartylphosphate" evidence="6">
    <location>
        <position position="51"/>
    </location>
</feature>
<feature type="domain" description="Response regulatory" evidence="8">
    <location>
        <begin position="2"/>
        <end position="116"/>
    </location>
</feature>
<dbReference type="AlphaFoldDB" id="A0A212LAI7"/>
<dbReference type="Pfam" id="PF00512">
    <property type="entry name" value="HisKA"/>
    <property type="match status" value="1"/>
</dbReference>
<dbReference type="Gene3D" id="1.10.287.130">
    <property type="match status" value="1"/>
</dbReference>
<evidence type="ECO:0000256" key="3">
    <source>
        <dbReference type="ARBA" id="ARBA00022553"/>
    </source>
</evidence>
<dbReference type="EC" id="2.7.13.3" evidence="2"/>
<dbReference type="Gene3D" id="3.40.50.2300">
    <property type="match status" value="1"/>
</dbReference>
<dbReference type="PROSITE" id="PS50109">
    <property type="entry name" value="HIS_KIN"/>
    <property type="match status" value="1"/>
</dbReference>
<accession>A0A212LAI7</accession>
<evidence type="ECO:0000256" key="6">
    <source>
        <dbReference type="PROSITE-ProRule" id="PRU00169"/>
    </source>
</evidence>
<dbReference type="GO" id="GO:0000155">
    <property type="term" value="F:phosphorelay sensor kinase activity"/>
    <property type="evidence" value="ECO:0007669"/>
    <property type="project" value="InterPro"/>
</dbReference>
<dbReference type="SUPFAM" id="SSF52172">
    <property type="entry name" value="CheY-like"/>
    <property type="match status" value="1"/>
</dbReference>
<sequence length="428" mass="46095">MRVLIVDDESAFAGPLAQRLSLRGMETRTAHDAGEALKVLHDWPAELVFLDVGLPGMDGVALLKIMREKHPQTDVVMLSGAADMGKAVQAMRRGAFNWLSKPVDLEQVLEECRKARERAALRQEAARLAEAARWRSLGRVAEGVAHEVNNPLNIVVQAAGLIKDCLDEPEAQALPDIDELREAVNTIRTQSLRVREITRKLLMVGHGLDARTGPLDVAAIIGEVTELLRHRFDATGLQCLVDLSGARLPEEQRLADDLAVEDELRPWGSAPELRQIFLHLFENALDAMPHGGVVRVTAKVRRDGQGRSWYDLLVADTGPGIAPDIMPHIFEPFFSSRALQSGCGSHDQYHDSLSGSAMRPGSAAQSHMGRYAGLGLAVARSLAHARGGELSAANSQEGGAVFCLSLPLAQMPSATGQAAGDRSPGGGL</sequence>
<dbReference type="GO" id="GO:0009927">
    <property type="term" value="F:histidine phosphotransfer kinase activity"/>
    <property type="evidence" value="ECO:0007669"/>
    <property type="project" value="TreeGrafter"/>
</dbReference>
<dbReference type="PRINTS" id="PR00344">
    <property type="entry name" value="BCTRLSENSOR"/>
</dbReference>
<dbReference type="EMBL" id="FMJC01000002">
    <property type="protein sequence ID" value="SCM74545.1"/>
    <property type="molecule type" value="Genomic_DNA"/>
</dbReference>
<gene>
    <name evidence="9" type="ORF">KL86DES1_22007</name>
</gene>
<evidence type="ECO:0000256" key="1">
    <source>
        <dbReference type="ARBA" id="ARBA00000085"/>
    </source>
</evidence>
<dbReference type="Pfam" id="PF00072">
    <property type="entry name" value="Response_reg"/>
    <property type="match status" value="1"/>
</dbReference>
<dbReference type="GO" id="GO:0005886">
    <property type="term" value="C:plasma membrane"/>
    <property type="evidence" value="ECO:0007669"/>
    <property type="project" value="TreeGrafter"/>
</dbReference>
<dbReference type="InterPro" id="IPR001789">
    <property type="entry name" value="Sig_transdc_resp-reg_receiver"/>
</dbReference>
<evidence type="ECO:0000259" key="7">
    <source>
        <dbReference type="PROSITE" id="PS50109"/>
    </source>
</evidence>
<keyword evidence="5 9" id="KW-0418">Kinase</keyword>
<dbReference type="PANTHER" id="PTHR43047:SF72">
    <property type="entry name" value="OSMOSENSING HISTIDINE PROTEIN KINASE SLN1"/>
    <property type="match status" value="1"/>
</dbReference>
<dbReference type="InterPro" id="IPR036097">
    <property type="entry name" value="HisK_dim/P_sf"/>
</dbReference>
<dbReference type="SMART" id="SM00388">
    <property type="entry name" value="HisKA"/>
    <property type="match status" value="1"/>
</dbReference>
<dbReference type="Gene3D" id="3.30.565.10">
    <property type="entry name" value="Histidine kinase-like ATPase, C-terminal domain"/>
    <property type="match status" value="1"/>
</dbReference>
<dbReference type="CDD" id="cd00082">
    <property type="entry name" value="HisKA"/>
    <property type="match status" value="1"/>
</dbReference>
<evidence type="ECO:0000313" key="9">
    <source>
        <dbReference type="EMBL" id="SCM74545.1"/>
    </source>
</evidence>
<dbReference type="SMART" id="SM00387">
    <property type="entry name" value="HATPase_c"/>
    <property type="match status" value="1"/>
</dbReference>
<dbReference type="SUPFAM" id="SSF47384">
    <property type="entry name" value="Homodimeric domain of signal transducing histidine kinase"/>
    <property type="match status" value="1"/>
</dbReference>
<dbReference type="InterPro" id="IPR005467">
    <property type="entry name" value="His_kinase_dom"/>
</dbReference>
<reference evidence="9" key="1">
    <citation type="submission" date="2016-08" db="EMBL/GenBank/DDBJ databases">
        <authorList>
            <person name="Seilhamer J.J."/>
        </authorList>
    </citation>
    <scope>NUCLEOTIDE SEQUENCE</scope>
    <source>
        <strain evidence="9">86-1</strain>
    </source>
</reference>
<dbReference type="PANTHER" id="PTHR43047">
    <property type="entry name" value="TWO-COMPONENT HISTIDINE PROTEIN KINASE"/>
    <property type="match status" value="1"/>
</dbReference>
<evidence type="ECO:0000256" key="2">
    <source>
        <dbReference type="ARBA" id="ARBA00012438"/>
    </source>
</evidence>
<dbReference type="InterPro" id="IPR003594">
    <property type="entry name" value="HATPase_dom"/>
</dbReference>
<organism evidence="9">
    <name type="scientific">uncultured Desulfovibrio sp</name>
    <dbReference type="NCBI Taxonomy" id="167968"/>
    <lineage>
        <taxon>Bacteria</taxon>
        <taxon>Pseudomonadati</taxon>
        <taxon>Thermodesulfobacteriota</taxon>
        <taxon>Desulfovibrionia</taxon>
        <taxon>Desulfovibrionales</taxon>
        <taxon>Desulfovibrionaceae</taxon>
        <taxon>Desulfovibrio</taxon>
        <taxon>environmental samples</taxon>
    </lineage>
</organism>
<dbReference type="InterPro" id="IPR036890">
    <property type="entry name" value="HATPase_C_sf"/>
</dbReference>
<comment type="catalytic activity">
    <reaction evidence="1">
        <text>ATP + protein L-histidine = ADP + protein N-phospho-L-histidine.</text>
        <dbReference type="EC" id="2.7.13.3"/>
    </reaction>
</comment>
<evidence type="ECO:0000256" key="4">
    <source>
        <dbReference type="ARBA" id="ARBA00022679"/>
    </source>
</evidence>
<dbReference type="CDD" id="cd00075">
    <property type="entry name" value="HATPase"/>
    <property type="match status" value="1"/>
</dbReference>
<name>A0A212LAI7_9BACT</name>
<evidence type="ECO:0000259" key="8">
    <source>
        <dbReference type="PROSITE" id="PS50110"/>
    </source>
</evidence>
<evidence type="ECO:0000256" key="5">
    <source>
        <dbReference type="ARBA" id="ARBA00022777"/>
    </source>
</evidence>
<dbReference type="SUPFAM" id="SSF55874">
    <property type="entry name" value="ATPase domain of HSP90 chaperone/DNA topoisomerase II/histidine kinase"/>
    <property type="match status" value="1"/>
</dbReference>
<dbReference type="InterPro" id="IPR003661">
    <property type="entry name" value="HisK_dim/P_dom"/>
</dbReference>
<feature type="domain" description="Histidine kinase" evidence="7">
    <location>
        <begin position="143"/>
        <end position="410"/>
    </location>
</feature>
<protein>
    <recommendedName>
        <fullName evidence="2">histidine kinase</fullName>
        <ecNumber evidence="2">2.7.13.3</ecNumber>
    </recommendedName>
</protein>
<dbReference type="SMART" id="SM00448">
    <property type="entry name" value="REC"/>
    <property type="match status" value="1"/>
</dbReference>
<dbReference type="InterPro" id="IPR011006">
    <property type="entry name" value="CheY-like_superfamily"/>
</dbReference>
<dbReference type="RefSeq" id="WP_179981211.1">
    <property type="nucleotide sequence ID" value="NZ_LT608333.1"/>
</dbReference>
<dbReference type="Pfam" id="PF02518">
    <property type="entry name" value="HATPase_c"/>
    <property type="match status" value="1"/>
</dbReference>
<keyword evidence="4" id="KW-0808">Transferase</keyword>
<proteinExistence type="predicted"/>